<evidence type="ECO:0000256" key="1">
    <source>
        <dbReference type="ARBA" id="ARBA00009437"/>
    </source>
</evidence>
<dbReference type="Gene3D" id="3.40.190.10">
    <property type="entry name" value="Periplasmic binding protein-like II"/>
    <property type="match status" value="2"/>
</dbReference>
<keyword evidence="3" id="KW-0238">DNA-binding</keyword>
<dbReference type="Pfam" id="PF00126">
    <property type="entry name" value="HTH_1"/>
    <property type="match status" value="1"/>
</dbReference>
<protein>
    <submittedName>
        <fullName evidence="6">LysR family transcriptional regulator</fullName>
    </submittedName>
</protein>
<dbReference type="PRINTS" id="PR00039">
    <property type="entry name" value="HTHLYSR"/>
</dbReference>
<sequence length="307" mass="32148">MAELTLVGLRVVKEVAARGSFTAAADALGYTQSAVSRQVAAMEDVAGAPLFERLARGVRPTRAGVVLLRHAGSLLDRADAALLELGGLRHRLEGRVALGAFPSALGVLVPRALANLRRRHPAVVTILREGSTPTHLRRLRAGHLEAAVIAVGADLPPYRLDDLRIDLLIEGGLVVAVPETHRLARRGTVDVAELEGEAWIVGDGGDGPQFGVWPGLSDTSRIAYTVRDWTARLGLVAVGLGLAVIPTLAADTVPSGVRLIAVDDPRPVRRSAVVVTRPDRSPSVDALVGALREEGSAIATSVGQSGP</sequence>
<dbReference type="InterPro" id="IPR036390">
    <property type="entry name" value="WH_DNA-bd_sf"/>
</dbReference>
<dbReference type="InterPro" id="IPR036388">
    <property type="entry name" value="WH-like_DNA-bd_sf"/>
</dbReference>
<proteinExistence type="inferred from homology"/>
<comment type="caution">
    <text evidence="6">The sequence shown here is derived from an EMBL/GenBank/DDBJ whole genome shotgun (WGS) entry which is preliminary data.</text>
</comment>
<dbReference type="PANTHER" id="PTHR30346">
    <property type="entry name" value="TRANSCRIPTIONAL DUAL REGULATOR HCAR-RELATED"/>
    <property type="match status" value="1"/>
</dbReference>
<feature type="domain" description="HTH lysR-type" evidence="5">
    <location>
        <begin position="4"/>
        <end position="61"/>
    </location>
</feature>
<keyword evidence="2" id="KW-0805">Transcription regulation</keyword>
<dbReference type="InterPro" id="IPR005119">
    <property type="entry name" value="LysR_subst-bd"/>
</dbReference>
<dbReference type="InterPro" id="IPR000847">
    <property type="entry name" value="LysR_HTH_N"/>
</dbReference>
<evidence type="ECO:0000313" key="7">
    <source>
        <dbReference type="Proteomes" id="UP001597114"/>
    </source>
</evidence>
<dbReference type="PROSITE" id="PS50931">
    <property type="entry name" value="HTH_LYSR"/>
    <property type="match status" value="1"/>
</dbReference>
<evidence type="ECO:0000259" key="5">
    <source>
        <dbReference type="PROSITE" id="PS50931"/>
    </source>
</evidence>
<dbReference type="RefSeq" id="WP_344721004.1">
    <property type="nucleotide sequence ID" value="NZ_BAAAUS010000007.1"/>
</dbReference>
<dbReference type="SUPFAM" id="SSF46785">
    <property type="entry name" value="Winged helix' DNA-binding domain"/>
    <property type="match status" value="1"/>
</dbReference>
<evidence type="ECO:0000256" key="3">
    <source>
        <dbReference type="ARBA" id="ARBA00023125"/>
    </source>
</evidence>
<dbReference type="SUPFAM" id="SSF53850">
    <property type="entry name" value="Periplasmic binding protein-like II"/>
    <property type="match status" value="1"/>
</dbReference>
<evidence type="ECO:0000256" key="4">
    <source>
        <dbReference type="ARBA" id="ARBA00023163"/>
    </source>
</evidence>
<name>A0ABW4ER37_9PSEU</name>
<gene>
    <name evidence="6" type="ORF">ACFSJD_08285</name>
</gene>
<organism evidence="6 7">
    <name type="scientific">Pseudonocardia yunnanensis</name>
    <dbReference type="NCBI Taxonomy" id="58107"/>
    <lineage>
        <taxon>Bacteria</taxon>
        <taxon>Bacillati</taxon>
        <taxon>Actinomycetota</taxon>
        <taxon>Actinomycetes</taxon>
        <taxon>Pseudonocardiales</taxon>
        <taxon>Pseudonocardiaceae</taxon>
        <taxon>Pseudonocardia</taxon>
    </lineage>
</organism>
<evidence type="ECO:0000256" key="2">
    <source>
        <dbReference type="ARBA" id="ARBA00023015"/>
    </source>
</evidence>
<reference evidence="7" key="1">
    <citation type="journal article" date="2019" name="Int. J. Syst. Evol. Microbiol.">
        <title>The Global Catalogue of Microorganisms (GCM) 10K type strain sequencing project: providing services to taxonomists for standard genome sequencing and annotation.</title>
        <authorList>
            <consortium name="The Broad Institute Genomics Platform"/>
            <consortium name="The Broad Institute Genome Sequencing Center for Infectious Disease"/>
            <person name="Wu L."/>
            <person name="Ma J."/>
        </authorList>
    </citation>
    <scope>NUCLEOTIDE SEQUENCE [LARGE SCALE GENOMIC DNA]</scope>
    <source>
        <strain evidence="7">CCM 7043</strain>
    </source>
</reference>
<comment type="similarity">
    <text evidence="1">Belongs to the LysR transcriptional regulatory family.</text>
</comment>
<dbReference type="Proteomes" id="UP001597114">
    <property type="component" value="Unassembled WGS sequence"/>
</dbReference>
<accession>A0ABW4ER37</accession>
<dbReference type="Pfam" id="PF03466">
    <property type="entry name" value="LysR_substrate"/>
    <property type="match status" value="1"/>
</dbReference>
<evidence type="ECO:0000313" key="6">
    <source>
        <dbReference type="EMBL" id="MFD1517481.1"/>
    </source>
</evidence>
<dbReference type="PANTHER" id="PTHR30346:SF29">
    <property type="entry name" value="LYSR SUBSTRATE-BINDING"/>
    <property type="match status" value="1"/>
</dbReference>
<keyword evidence="4" id="KW-0804">Transcription</keyword>
<dbReference type="Gene3D" id="1.10.10.10">
    <property type="entry name" value="Winged helix-like DNA-binding domain superfamily/Winged helix DNA-binding domain"/>
    <property type="match status" value="1"/>
</dbReference>
<keyword evidence="7" id="KW-1185">Reference proteome</keyword>
<dbReference type="EMBL" id="JBHUCO010000009">
    <property type="protein sequence ID" value="MFD1517481.1"/>
    <property type="molecule type" value="Genomic_DNA"/>
</dbReference>